<dbReference type="GO" id="GO:0006508">
    <property type="term" value="P:proteolysis"/>
    <property type="evidence" value="ECO:0007669"/>
    <property type="project" value="UniProtKB-KW"/>
</dbReference>
<evidence type="ECO:0000256" key="9">
    <source>
        <dbReference type="HAMAP-Rule" id="MF_01924"/>
    </source>
</evidence>
<evidence type="ECO:0000256" key="6">
    <source>
        <dbReference type="ARBA" id="ARBA00022997"/>
    </source>
</evidence>
<keyword evidence="13" id="KW-1185">Reference proteome</keyword>
<keyword evidence="2 9" id="KW-0645">Protease</keyword>
<dbReference type="RefSeq" id="WP_064399137.1">
    <property type="nucleotide sequence ID" value="NZ_LQIR01000045.1"/>
</dbReference>
<dbReference type="EMBL" id="LQIR01000045">
    <property type="protein sequence ID" value="KUI10648.1"/>
    <property type="molecule type" value="Genomic_DNA"/>
</dbReference>
<reference evidence="12 13" key="1">
    <citation type="submission" date="2016-01" db="EMBL/GenBank/DDBJ databases">
        <authorList>
            <consortium name="TB Trials Study Group"/>
            <person name="Sutton G."/>
            <person name="Brinkac L."/>
            <person name="Sanka R."/>
            <person name="Adams M."/>
            <person name="Lau E.L."/>
            <person name="Macaden R."/>
            <person name="Grewal H.M.S."/>
        </authorList>
    </citation>
    <scope>NUCLEOTIDE SEQUENCE [LARGE SCALE GENOMIC DNA]</scope>
    <source>
        <strain evidence="12 13">IS-1744</strain>
    </source>
</reference>
<dbReference type="GO" id="GO:0071555">
    <property type="term" value="P:cell wall organization"/>
    <property type="evidence" value="ECO:0007669"/>
    <property type="project" value="UniProtKB-KW"/>
</dbReference>
<evidence type="ECO:0000313" key="12">
    <source>
        <dbReference type="EMBL" id="KUI10648.1"/>
    </source>
</evidence>
<dbReference type="Proteomes" id="UP000053707">
    <property type="component" value="Unassembled WGS sequence"/>
</dbReference>
<comment type="catalytic activity">
    <reaction evidence="1 9 10">
        <text>D-alanyl-D-alanine + H2O = 2 D-alanine</text>
        <dbReference type="Rhea" id="RHEA:20661"/>
        <dbReference type="ChEBI" id="CHEBI:15377"/>
        <dbReference type="ChEBI" id="CHEBI:57416"/>
        <dbReference type="ChEBI" id="CHEBI:57822"/>
        <dbReference type="EC" id="3.4.13.22"/>
    </reaction>
</comment>
<name>A0A117JHX5_9MYCO</name>
<comment type="similarity">
    <text evidence="9 10">Belongs to the peptidase M15D family.</text>
</comment>
<evidence type="ECO:0000256" key="3">
    <source>
        <dbReference type="ARBA" id="ARBA00022723"/>
    </source>
</evidence>
<dbReference type="PANTHER" id="PTHR43126:SF1">
    <property type="entry name" value="D-ALANYL-D-ALANINE DIPEPTIDASE"/>
    <property type="match status" value="1"/>
</dbReference>
<keyword evidence="4 9" id="KW-0378">Hydrolase</keyword>
<evidence type="ECO:0000256" key="4">
    <source>
        <dbReference type="ARBA" id="ARBA00022801"/>
    </source>
</evidence>
<feature type="chain" id="PRO_5007149489" description="D-alanyl-D-alanine dipeptidase" evidence="11">
    <location>
        <begin position="25"/>
        <end position="220"/>
    </location>
</feature>
<accession>A0A117JHX5</accession>
<evidence type="ECO:0000256" key="2">
    <source>
        <dbReference type="ARBA" id="ARBA00022670"/>
    </source>
</evidence>
<dbReference type="InterPro" id="IPR009045">
    <property type="entry name" value="Zn_M74/Hedgehog-like"/>
</dbReference>
<evidence type="ECO:0000256" key="10">
    <source>
        <dbReference type="PIRNR" id="PIRNR026671"/>
    </source>
</evidence>
<evidence type="ECO:0000313" key="13">
    <source>
        <dbReference type="Proteomes" id="UP000053707"/>
    </source>
</evidence>
<feature type="binding site" evidence="9">
    <location>
        <position position="202"/>
    </location>
    <ligand>
        <name>Zn(2+)</name>
        <dbReference type="ChEBI" id="CHEBI:29105"/>
        <note>catalytic</note>
    </ligand>
</feature>
<proteinExistence type="inferred from homology"/>
<dbReference type="GO" id="GO:0008237">
    <property type="term" value="F:metallopeptidase activity"/>
    <property type="evidence" value="ECO:0007669"/>
    <property type="project" value="UniProtKB-KW"/>
</dbReference>
<evidence type="ECO:0000256" key="11">
    <source>
        <dbReference type="SAM" id="SignalP"/>
    </source>
</evidence>
<feature type="signal peptide" evidence="11">
    <location>
        <begin position="1"/>
        <end position="24"/>
    </location>
</feature>
<dbReference type="HAMAP" id="MF_01924">
    <property type="entry name" value="A_A_dipeptidase"/>
    <property type="match status" value="1"/>
</dbReference>
<keyword evidence="6 9" id="KW-0224">Dipeptidase</keyword>
<dbReference type="Gene3D" id="3.30.1380.10">
    <property type="match status" value="1"/>
</dbReference>
<evidence type="ECO:0000256" key="7">
    <source>
        <dbReference type="ARBA" id="ARBA00023049"/>
    </source>
</evidence>
<comment type="function">
    <text evidence="9 10">Catalyzes hydrolysis of the D-alanyl-D-alanine dipeptide.</text>
</comment>
<evidence type="ECO:0000256" key="1">
    <source>
        <dbReference type="ARBA" id="ARBA00001362"/>
    </source>
</evidence>
<gene>
    <name evidence="12" type="ORF">AU192_21680</name>
</gene>
<dbReference type="Pfam" id="PF01427">
    <property type="entry name" value="Peptidase_M15"/>
    <property type="match status" value="1"/>
</dbReference>
<dbReference type="PANTHER" id="PTHR43126">
    <property type="entry name" value="D-ALANYL-D-ALANINE DIPEPTIDASE"/>
    <property type="match status" value="1"/>
</dbReference>
<dbReference type="AlphaFoldDB" id="A0A117JHX5"/>
<sequence length="220" mass="23221">MRSAWAGLALAVVLAWPVAGVASATPDAPVPPVSDAARAAGLVDVRTAVPDAVIDLRYVTADNFVGEQLYPADARCLVDESMAPGLAAAADALRPGGEVLVFWDCYRPHDVQVRMFEAVSDPGWVARPGPYASSHEAALSVDVTLSRDGTLVEMGTGFDEFTARAKAYATDGVSAAAQANRKRLRDAMAAGGLTVYTGEWWHFDAPGADRQRPILDVPVN</sequence>
<organism evidence="12 13">
    <name type="scientific">Mycobacterium lehmannii</name>
    <dbReference type="NCBI Taxonomy" id="2048550"/>
    <lineage>
        <taxon>Bacteria</taxon>
        <taxon>Bacillati</taxon>
        <taxon>Actinomycetota</taxon>
        <taxon>Actinomycetes</taxon>
        <taxon>Mycobacteriales</taxon>
        <taxon>Mycobacteriaceae</taxon>
        <taxon>Mycobacterium</taxon>
    </lineage>
</organism>
<comment type="caution">
    <text evidence="12">The sequence shown here is derived from an EMBL/GenBank/DDBJ whole genome shotgun (WGS) entry which is preliminary data.</text>
</comment>
<feature type="binding site" evidence="9">
    <location>
        <position position="142"/>
    </location>
    <ligand>
        <name>Zn(2+)</name>
        <dbReference type="ChEBI" id="CHEBI:29105"/>
        <note>catalytic</note>
    </ligand>
</feature>
<feature type="binding site" evidence="9">
    <location>
        <position position="135"/>
    </location>
    <ligand>
        <name>Zn(2+)</name>
        <dbReference type="ChEBI" id="CHEBI:29105"/>
        <note>catalytic</note>
    </ligand>
</feature>
<dbReference type="GO" id="GO:0160237">
    <property type="term" value="F:D-Ala-D-Ala dipeptidase activity"/>
    <property type="evidence" value="ECO:0007669"/>
    <property type="project" value="UniProtKB-EC"/>
</dbReference>
<comment type="cofactor">
    <cofactor evidence="9">
        <name>Zn(2+)</name>
        <dbReference type="ChEBI" id="CHEBI:29105"/>
    </cofactor>
    <text evidence="9">Binds 1 zinc ion per subunit.</text>
</comment>
<evidence type="ECO:0000256" key="5">
    <source>
        <dbReference type="ARBA" id="ARBA00022833"/>
    </source>
</evidence>
<feature type="active site" description="Proton donor/acceptor" evidence="9">
    <location>
        <position position="199"/>
    </location>
</feature>
<dbReference type="GO" id="GO:0008270">
    <property type="term" value="F:zinc ion binding"/>
    <property type="evidence" value="ECO:0007669"/>
    <property type="project" value="UniProtKB-UniRule"/>
</dbReference>
<keyword evidence="11" id="KW-0732">Signal</keyword>
<dbReference type="EC" id="3.4.13.22" evidence="9 10"/>
<feature type="site" description="Transition state stabilizer" evidence="9">
    <location>
        <position position="107"/>
    </location>
</feature>
<keyword evidence="3 9" id="KW-0479">Metal-binding</keyword>
<keyword evidence="7 9" id="KW-0482">Metalloprotease</keyword>
<dbReference type="SUPFAM" id="SSF55166">
    <property type="entry name" value="Hedgehog/DD-peptidase"/>
    <property type="match status" value="1"/>
</dbReference>
<keyword evidence="5 9" id="KW-0862">Zinc</keyword>
<evidence type="ECO:0000256" key="8">
    <source>
        <dbReference type="ARBA" id="ARBA00023316"/>
    </source>
</evidence>
<protein>
    <recommendedName>
        <fullName evidence="9 10">D-alanyl-D-alanine dipeptidase</fullName>
        <shortName evidence="9 10">D-Ala-D-Ala dipeptidase</shortName>
        <ecNumber evidence="9 10">3.4.13.22</ecNumber>
    </recommendedName>
</protein>
<dbReference type="InterPro" id="IPR000755">
    <property type="entry name" value="A_A_dipeptidase"/>
</dbReference>
<keyword evidence="8 10" id="KW-0961">Cell wall biogenesis/degradation</keyword>
<dbReference type="PIRSF" id="PIRSF026671">
    <property type="entry name" value="AA_dipeptidase"/>
    <property type="match status" value="1"/>
</dbReference>